<gene>
    <name evidence="2" type="ORF">PMAYCL1PPCAC_25519</name>
</gene>
<dbReference type="AlphaFoldDB" id="A0AAN5D2T9"/>
<evidence type="ECO:0000313" key="3">
    <source>
        <dbReference type="Proteomes" id="UP001328107"/>
    </source>
</evidence>
<feature type="compositionally biased region" description="Basic and acidic residues" evidence="1">
    <location>
        <begin position="62"/>
        <end position="105"/>
    </location>
</feature>
<dbReference type="Proteomes" id="UP001328107">
    <property type="component" value="Unassembled WGS sequence"/>
</dbReference>
<sequence length="111" mass="13754">LGDYLGLPPMRQERVIVRKMFYRNEQKRKENERRHQEIMRLLTIGYEEPSGVDPVPLENTQEMEKRKQEEDARDLDFENRLKEVKEELERGELEEEERRKEYEEWKETEDQ</sequence>
<proteinExistence type="predicted"/>
<reference evidence="3" key="1">
    <citation type="submission" date="2022-10" db="EMBL/GenBank/DDBJ databases">
        <title>Genome assembly of Pristionchus species.</title>
        <authorList>
            <person name="Yoshida K."/>
            <person name="Sommer R.J."/>
        </authorList>
    </citation>
    <scope>NUCLEOTIDE SEQUENCE [LARGE SCALE GENOMIC DNA]</scope>
    <source>
        <strain evidence="3">RS5460</strain>
    </source>
</reference>
<name>A0AAN5D2T9_9BILA</name>
<organism evidence="2 3">
    <name type="scientific">Pristionchus mayeri</name>
    <dbReference type="NCBI Taxonomy" id="1317129"/>
    <lineage>
        <taxon>Eukaryota</taxon>
        <taxon>Metazoa</taxon>
        <taxon>Ecdysozoa</taxon>
        <taxon>Nematoda</taxon>
        <taxon>Chromadorea</taxon>
        <taxon>Rhabditida</taxon>
        <taxon>Rhabditina</taxon>
        <taxon>Diplogasteromorpha</taxon>
        <taxon>Diplogasteroidea</taxon>
        <taxon>Neodiplogasteridae</taxon>
        <taxon>Pristionchus</taxon>
    </lineage>
</organism>
<comment type="caution">
    <text evidence="2">The sequence shown here is derived from an EMBL/GenBank/DDBJ whole genome shotgun (WGS) entry which is preliminary data.</text>
</comment>
<dbReference type="EMBL" id="BTRK01000005">
    <property type="protein sequence ID" value="GMR55324.1"/>
    <property type="molecule type" value="Genomic_DNA"/>
</dbReference>
<accession>A0AAN5D2T9</accession>
<evidence type="ECO:0000313" key="2">
    <source>
        <dbReference type="EMBL" id="GMR55324.1"/>
    </source>
</evidence>
<keyword evidence="3" id="KW-1185">Reference proteome</keyword>
<feature type="non-terminal residue" evidence="2">
    <location>
        <position position="111"/>
    </location>
</feature>
<evidence type="ECO:0000256" key="1">
    <source>
        <dbReference type="SAM" id="MobiDB-lite"/>
    </source>
</evidence>
<feature type="non-terminal residue" evidence="2">
    <location>
        <position position="1"/>
    </location>
</feature>
<feature type="region of interest" description="Disordered" evidence="1">
    <location>
        <begin position="48"/>
        <end position="111"/>
    </location>
</feature>
<protein>
    <submittedName>
        <fullName evidence="2">Uncharacterized protein</fullName>
    </submittedName>
</protein>